<name>A0ABD2P5Z0_9CUCU</name>
<accession>A0ABD2P5Z0</accession>
<evidence type="ECO:0000259" key="1">
    <source>
        <dbReference type="PROSITE" id="PS50240"/>
    </source>
</evidence>
<dbReference type="InterPro" id="IPR033116">
    <property type="entry name" value="TRYPSIN_SER"/>
</dbReference>
<dbReference type="Proteomes" id="UP001516400">
    <property type="component" value="Unassembled WGS sequence"/>
</dbReference>
<dbReference type="InterPro" id="IPR001254">
    <property type="entry name" value="Trypsin_dom"/>
</dbReference>
<comment type="caution">
    <text evidence="2">The sequence shown here is derived from an EMBL/GenBank/DDBJ whole genome shotgun (WGS) entry which is preliminary data.</text>
</comment>
<dbReference type="InterPro" id="IPR043504">
    <property type="entry name" value="Peptidase_S1_PA_chymotrypsin"/>
</dbReference>
<dbReference type="SUPFAM" id="SSF50494">
    <property type="entry name" value="Trypsin-like serine proteases"/>
    <property type="match status" value="1"/>
</dbReference>
<dbReference type="PROSITE" id="PS00135">
    <property type="entry name" value="TRYPSIN_SER"/>
    <property type="match status" value="1"/>
</dbReference>
<evidence type="ECO:0000313" key="2">
    <source>
        <dbReference type="EMBL" id="KAL3286010.1"/>
    </source>
</evidence>
<dbReference type="InterPro" id="IPR009003">
    <property type="entry name" value="Peptidase_S1_PA"/>
</dbReference>
<organism evidence="2 3">
    <name type="scientific">Cryptolaemus montrouzieri</name>
    <dbReference type="NCBI Taxonomy" id="559131"/>
    <lineage>
        <taxon>Eukaryota</taxon>
        <taxon>Metazoa</taxon>
        <taxon>Ecdysozoa</taxon>
        <taxon>Arthropoda</taxon>
        <taxon>Hexapoda</taxon>
        <taxon>Insecta</taxon>
        <taxon>Pterygota</taxon>
        <taxon>Neoptera</taxon>
        <taxon>Endopterygota</taxon>
        <taxon>Coleoptera</taxon>
        <taxon>Polyphaga</taxon>
        <taxon>Cucujiformia</taxon>
        <taxon>Coccinelloidea</taxon>
        <taxon>Coccinellidae</taxon>
        <taxon>Scymninae</taxon>
        <taxon>Scymnini</taxon>
        <taxon>Cryptolaemus</taxon>
    </lineage>
</organism>
<sequence>MSCEVPVATHFDCKSLYSYADIELSEEQLCAGGEKEKDSCKGDSGGALMTVGVDQRGNVNWYSAAVVSFGPDPCGSVGWPGVYTRTSKYMDWILTNMKP</sequence>
<dbReference type="PANTHER" id="PTHR24258:SF144">
    <property type="entry name" value="GH14088P"/>
    <property type="match status" value="1"/>
</dbReference>
<gene>
    <name evidence="2" type="ORF">HHI36_000524</name>
</gene>
<keyword evidence="3" id="KW-1185">Reference proteome</keyword>
<dbReference type="PANTHER" id="PTHR24258">
    <property type="entry name" value="SERINE PROTEASE-RELATED"/>
    <property type="match status" value="1"/>
</dbReference>
<protein>
    <recommendedName>
        <fullName evidence="1">Peptidase S1 domain-containing protein</fullName>
    </recommendedName>
</protein>
<reference evidence="2 3" key="1">
    <citation type="journal article" date="2021" name="BMC Biol.">
        <title>Horizontally acquired antibacterial genes associated with adaptive radiation of ladybird beetles.</title>
        <authorList>
            <person name="Li H.S."/>
            <person name="Tang X.F."/>
            <person name="Huang Y.H."/>
            <person name="Xu Z.Y."/>
            <person name="Chen M.L."/>
            <person name="Du X.Y."/>
            <person name="Qiu B.Y."/>
            <person name="Chen P.T."/>
            <person name="Zhang W."/>
            <person name="Slipinski A."/>
            <person name="Escalona H.E."/>
            <person name="Waterhouse R.M."/>
            <person name="Zwick A."/>
            <person name="Pang H."/>
        </authorList>
    </citation>
    <scope>NUCLEOTIDE SEQUENCE [LARGE SCALE GENOMIC DNA]</scope>
    <source>
        <strain evidence="2">SYSU2018</strain>
    </source>
</reference>
<dbReference type="PROSITE" id="PS50240">
    <property type="entry name" value="TRYPSIN_DOM"/>
    <property type="match status" value="1"/>
</dbReference>
<feature type="domain" description="Peptidase S1" evidence="1">
    <location>
        <begin position="1"/>
        <end position="98"/>
    </location>
</feature>
<proteinExistence type="predicted"/>
<dbReference type="AlphaFoldDB" id="A0ABD2P5Z0"/>
<dbReference type="Gene3D" id="2.40.10.10">
    <property type="entry name" value="Trypsin-like serine proteases"/>
    <property type="match status" value="1"/>
</dbReference>
<evidence type="ECO:0000313" key="3">
    <source>
        <dbReference type="Proteomes" id="UP001516400"/>
    </source>
</evidence>
<dbReference type="Pfam" id="PF00089">
    <property type="entry name" value="Trypsin"/>
    <property type="match status" value="1"/>
</dbReference>
<dbReference type="EMBL" id="JABFTP020000185">
    <property type="protein sequence ID" value="KAL3286010.1"/>
    <property type="molecule type" value="Genomic_DNA"/>
</dbReference>